<dbReference type="PANTHER" id="PTHR42280">
    <property type="entry name" value="CITG FAMILY PROTEIN"/>
    <property type="match status" value="1"/>
</dbReference>
<proteinExistence type="predicted"/>
<dbReference type="Gene3D" id="1.10.4200.10">
    <property type="entry name" value="Triphosphoribosyl-dephospho-CoA protein"/>
    <property type="match status" value="1"/>
</dbReference>
<dbReference type="AlphaFoldDB" id="H8GG90"/>
<gene>
    <name evidence="1" type="ORF">Metal_3522</name>
</gene>
<dbReference type="HOGENOM" id="CLU_063627_1_0_6"/>
<dbReference type="STRING" id="686340.Metal_3522"/>
<sequence length="283" mass="31009">MIAPDRLEALYREACEIELQAFKPGNVSVYADGHDMTVADFRRSAEASSGPLCNPAYSLGEKIYYAVKATREAVGCNTNLGIVLLCAPLVRAAADKPEPVSLRQALTQVLSSTTIEDADWVFRAITLAAPGGLGSAGEQDVHQKATVNLLEAMKLAASRDRIAFQYSSGYQDIFDFSTKVYYNVIRGRIGRNWAALAVYVGLLRRFPDSHIERKYGNQYTGMVVARMAALEDALQQAENPEQTLPLLYQIDQEFKSQGINPGTTADLTVATLFTVWLEDISSA</sequence>
<dbReference type="RefSeq" id="WP_005374336.1">
    <property type="nucleotide sequence ID" value="NZ_CM001475.1"/>
</dbReference>
<accession>H8GG90</accession>
<reference evidence="1 2" key="1">
    <citation type="journal article" date="2013" name="Genome Announc.">
        <title>Genome Sequence of the Obligate Gammaproteobacterial Methanotroph Methylomicrobium album Strain BG8.</title>
        <authorList>
            <person name="Kits K.D."/>
            <person name="Kalyuzhnaya M.G."/>
            <person name="Klotz M.G."/>
            <person name="Jetten M.S."/>
            <person name="Op den Camp H.J."/>
            <person name="Vuilleumier S."/>
            <person name="Bringel F."/>
            <person name="Dispirito A.A."/>
            <person name="Murrell J.C."/>
            <person name="Bruce D."/>
            <person name="Cheng J.F."/>
            <person name="Copeland A."/>
            <person name="Goodwin L."/>
            <person name="Hauser L."/>
            <person name="Lajus A."/>
            <person name="Land M.L."/>
            <person name="Lapidus A."/>
            <person name="Lucas S."/>
            <person name="Medigue C."/>
            <person name="Pitluck S."/>
            <person name="Woyke T."/>
            <person name="Zeytun A."/>
            <person name="Stein L.Y."/>
        </authorList>
    </citation>
    <scope>NUCLEOTIDE SEQUENCE [LARGE SCALE GENOMIC DNA]</scope>
    <source>
        <strain evidence="1 2">BG8</strain>
    </source>
</reference>
<dbReference type="Proteomes" id="UP000005090">
    <property type="component" value="Chromosome"/>
</dbReference>
<dbReference type="PANTHER" id="PTHR42280:SF1">
    <property type="entry name" value="CITG FAMILY PROTEIN"/>
    <property type="match status" value="1"/>
</dbReference>
<dbReference type="EMBL" id="CM001475">
    <property type="protein sequence ID" value="EIC31170.1"/>
    <property type="molecule type" value="Genomic_DNA"/>
</dbReference>
<dbReference type="Pfam" id="PF01874">
    <property type="entry name" value="CitG"/>
    <property type="match status" value="1"/>
</dbReference>
<organism evidence="1 2">
    <name type="scientific">Methylomicrobium album BG8</name>
    <dbReference type="NCBI Taxonomy" id="686340"/>
    <lineage>
        <taxon>Bacteria</taxon>
        <taxon>Pseudomonadati</taxon>
        <taxon>Pseudomonadota</taxon>
        <taxon>Gammaproteobacteria</taxon>
        <taxon>Methylococcales</taxon>
        <taxon>Methylococcaceae</taxon>
        <taxon>Methylomicrobium</taxon>
    </lineage>
</organism>
<dbReference type="InterPro" id="IPR002736">
    <property type="entry name" value="CitG"/>
</dbReference>
<evidence type="ECO:0000313" key="1">
    <source>
        <dbReference type="EMBL" id="EIC31170.1"/>
    </source>
</evidence>
<name>H8GG90_METAL</name>
<dbReference type="GO" id="GO:0005524">
    <property type="term" value="F:ATP binding"/>
    <property type="evidence" value="ECO:0007669"/>
    <property type="project" value="InterPro"/>
</dbReference>
<dbReference type="eggNOG" id="COG1767">
    <property type="taxonomic scope" value="Bacteria"/>
</dbReference>
<keyword evidence="2" id="KW-1185">Reference proteome</keyword>
<protein>
    <submittedName>
        <fullName evidence="1">Triphosphoribosyl-dephospho-CoA synthetase</fullName>
    </submittedName>
</protein>
<dbReference type="GO" id="GO:0046917">
    <property type="term" value="F:triphosphoribosyl-dephospho-CoA synthase activity"/>
    <property type="evidence" value="ECO:0007669"/>
    <property type="project" value="InterPro"/>
</dbReference>
<evidence type="ECO:0000313" key="2">
    <source>
        <dbReference type="Proteomes" id="UP000005090"/>
    </source>
</evidence>